<dbReference type="SUPFAM" id="SSF51197">
    <property type="entry name" value="Clavaminate synthase-like"/>
    <property type="match status" value="1"/>
</dbReference>
<dbReference type="GO" id="GO:0015179">
    <property type="term" value="F:L-amino acid transmembrane transporter activity"/>
    <property type="evidence" value="ECO:0007669"/>
    <property type="project" value="TreeGrafter"/>
</dbReference>
<dbReference type="EMBL" id="MU865125">
    <property type="protein sequence ID" value="KAK4457270.1"/>
    <property type="molecule type" value="Genomic_DNA"/>
</dbReference>
<proteinExistence type="predicted"/>
<keyword evidence="2 7" id="KW-0812">Transmembrane</keyword>
<accession>A0AAV9H9K8</accession>
<dbReference type="Gene3D" id="3.60.130.10">
    <property type="entry name" value="Clavaminate synthase-like"/>
    <property type="match status" value="1"/>
</dbReference>
<feature type="transmembrane region" description="Helical" evidence="7">
    <location>
        <begin position="579"/>
        <end position="598"/>
    </location>
</feature>
<evidence type="ECO:0000313" key="9">
    <source>
        <dbReference type="EMBL" id="KAK4457270.1"/>
    </source>
</evidence>
<organism evidence="9 10">
    <name type="scientific">Cladorrhinum samala</name>
    <dbReference type="NCBI Taxonomy" id="585594"/>
    <lineage>
        <taxon>Eukaryota</taxon>
        <taxon>Fungi</taxon>
        <taxon>Dikarya</taxon>
        <taxon>Ascomycota</taxon>
        <taxon>Pezizomycotina</taxon>
        <taxon>Sordariomycetes</taxon>
        <taxon>Sordariomycetidae</taxon>
        <taxon>Sordariales</taxon>
        <taxon>Podosporaceae</taxon>
        <taxon>Cladorrhinum</taxon>
    </lineage>
</organism>
<gene>
    <name evidence="9" type="ORF">QBC42DRAFT_341828</name>
</gene>
<feature type="transmembrane region" description="Helical" evidence="7">
    <location>
        <begin position="743"/>
        <end position="764"/>
    </location>
</feature>
<feature type="transmembrane region" description="Helical" evidence="7">
    <location>
        <begin position="651"/>
        <end position="668"/>
    </location>
</feature>
<keyword evidence="5 7" id="KW-0472">Membrane</keyword>
<dbReference type="Proteomes" id="UP001321749">
    <property type="component" value="Unassembled WGS sequence"/>
</dbReference>
<evidence type="ECO:0000256" key="6">
    <source>
        <dbReference type="SAM" id="MobiDB-lite"/>
    </source>
</evidence>
<feature type="transmembrane region" description="Helical" evidence="7">
    <location>
        <begin position="785"/>
        <end position="806"/>
    </location>
</feature>
<keyword evidence="3 7" id="KW-1133">Transmembrane helix</keyword>
<dbReference type="InterPro" id="IPR002293">
    <property type="entry name" value="AA/rel_permease1"/>
</dbReference>
<feature type="transmembrane region" description="Helical" evidence="7">
    <location>
        <begin position="857"/>
        <end position="879"/>
    </location>
</feature>
<dbReference type="InterPro" id="IPR042098">
    <property type="entry name" value="TauD-like_sf"/>
</dbReference>
<dbReference type="InterPro" id="IPR003819">
    <property type="entry name" value="TauD/TfdA-like"/>
</dbReference>
<feature type="region of interest" description="Disordered" evidence="6">
    <location>
        <begin position="1"/>
        <end position="27"/>
    </location>
</feature>
<dbReference type="FunFam" id="3.60.130.10:FF:000011">
    <property type="entry name" value="Taurine catabolism dioxygenase TauD"/>
    <property type="match status" value="1"/>
</dbReference>
<dbReference type="Pfam" id="PF02668">
    <property type="entry name" value="TauD"/>
    <property type="match status" value="1"/>
</dbReference>
<feature type="transmembrane region" description="Helical" evidence="7">
    <location>
        <begin position="495"/>
        <end position="518"/>
    </location>
</feature>
<dbReference type="Gene3D" id="1.20.1740.10">
    <property type="entry name" value="Amino acid/polyamine transporter I"/>
    <property type="match status" value="1"/>
</dbReference>
<feature type="compositionally biased region" description="Low complexity" evidence="6">
    <location>
        <begin position="929"/>
        <end position="942"/>
    </location>
</feature>
<feature type="transmembrane region" description="Helical" evidence="7">
    <location>
        <begin position="818"/>
        <end position="837"/>
    </location>
</feature>
<comment type="caution">
    <text evidence="9">The sequence shown here is derived from an EMBL/GenBank/DDBJ whole genome shotgun (WGS) entry which is preliminary data.</text>
</comment>
<evidence type="ECO:0000256" key="7">
    <source>
        <dbReference type="SAM" id="Phobius"/>
    </source>
</evidence>
<evidence type="ECO:0000313" key="10">
    <source>
        <dbReference type="Proteomes" id="UP001321749"/>
    </source>
</evidence>
<reference evidence="9" key="1">
    <citation type="journal article" date="2023" name="Mol. Phylogenet. Evol.">
        <title>Genome-scale phylogeny and comparative genomics of the fungal order Sordariales.</title>
        <authorList>
            <person name="Hensen N."/>
            <person name="Bonometti L."/>
            <person name="Westerberg I."/>
            <person name="Brannstrom I.O."/>
            <person name="Guillou S."/>
            <person name="Cros-Aarteil S."/>
            <person name="Calhoun S."/>
            <person name="Haridas S."/>
            <person name="Kuo A."/>
            <person name="Mondo S."/>
            <person name="Pangilinan J."/>
            <person name="Riley R."/>
            <person name="LaButti K."/>
            <person name="Andreopoulos B."/>
            <person name="Lipzen A."/>
            <person name="Chen C."/>
            <person name="Yan M."/>
            <person name="Daum C."/>
            <person name="Ng V."/>
            <person name="Clum A."/>
            <person name="Steindorff A."/>
            <person name="Ohm R.A."/>
            <person name="Martin F."/>
            <person name="Silar P."/>
            <person name="Natvig D.O."/>
            <person name="Lalanne C."/>
            <person name="Gautier V."/>
            <person name="Ament-Velasquez S.L."/>
            <person name="Kruys A."/>
            <person name="Hutchinson M.I."/>
            <person name="Powell A.J."/>
            <person name="Barry K."/>
            <person name="Miller A.N."/>
            <person name="Grigoriev I.V."/>
            <person name="Debuchy R."/>
            <person name="Gladieux P."/>
            <person name="Hiltunen Thoren M."/>
            <person name="Johannesson H."/>
        </authorList>
    </citation>
    <scope>NUCLEOTIDE SEQUENCE</scope>
    <source>
        <strain evidence="9">PSN324</strain>
    </source>
</reference>
<name>A0AAV9H9K8_9PEZI</name>
<feature type="domain" description="TauD/TfdA-like" evidence="8">
    <location>
        <begin position="104"/>
        <end position="367"/>
    </location>
</feature>
<dbReference type="PANTHER" id="PTHR11785">
    <property type="entry name" value="AMINO ACID TRANSPORTER"/>
    <property type="match status" value="1"/>
</dbReference>
<evidence type="ECO:0000256" key="5">
    <source>
        <dbReference type="ARBA" id="ARBA00023136"/>
    </source>
</evidence>
<sequence length="962" mass="106428">MATAAVQSVQDLPLHSGPPGQPDITYQPNLDKYRARIKRRTETEDLPNTLPPGFPKQLNSKLVWDGRTLAETWDWNYRLTEQDLAEIEAALQHFKSTGLAVGLVSQETFPLPKLHHTLREISNEIHNGHGFKVVRGVPVASHTREENIIIYAGISAHIGPLRGRQDFQKDGKEADVVLAHIIDLTPKVSATKIGSPAYTREKQVFHTDVGDIIALFALGEAAEGGQSYLSSSWKVYNELAAARPDLIRTLSEPWPFEMFGNHDQPYILTPLLNFQPATDAEPERLVIQYARRSFTGYWGLPRSANIPPITEAQAEALDALHFTAEKYAAFLDFHQGDIQYVNNLGIFHARAGFVDSEEKQRHLVRLWLRDPELAWKTPEAQQDRWDRVYGGVDPANSILPLEPFLRSANSPGLARVDSSEVTDGSLKYTFEKGGNDSQPSYQEASGAPVERNSPLGYTVGPVTIIFLNISKMIGTGVYSTPSAILRGTGSVGLAMIYWALGFFISISTLSVYLEYASYFPNRSGSEVVYLEQAYPRPRWLFPTAFAFQAVALSFSSANAIVLAQYLFRIGTHTPTEWQLKGVALAGYTVAYLVVVFHTRASYWISNGIGIVKVITLVFVALTGLVVLGGNVDRIPDPKANFRDAFDGSPSAYGLNIALYRIIFSYAGFENAFNVVNEVRNPIKQIRRNGFLALIIVTLLYIFANLAFFSAVPKTELANAKEIAAALFFAKVFGQSNSLRGLNFLIALSSFGNLVAVLLGTSRLIRECGRQGVLPYPRFWASTKPFGTPLGPYTIKWALTVLMILAPPAGDAFNFLSDLQVYPSSFFNLALAAGLYLVRWRRKRAGLTARTEFRAWDVVVVFNILVQLYLVVMPCVIPKWRGYRIRQEVLTLEDGATSHRVIKIPVAELEQWDATHDAVGRVVTHINSPATTSETASTTEKVGGVSGGGGKHESQVKTLDPEK</sequence>
<evidence type="ECO:0000256" key="2">
    <source>
        <dbReference type="ARBA" id="ARBA00022692"/>
    </source>
</evidence>
<feature type="transmembrane region" description="Helical" evidence="7">
    <location>
        <begin position="610"/>
        <end position="631"/>
    </location>
</feature>
<feature type="transmembrane region" description="Helical" evidence="7">
    <location>
        <begin position="689"/>
        <end position="711"/>
    </location>
</feature>
<dbReference type="GO" id="GO:0016020">
    <property type="term" value="C:membrane"/>
    <property type="evidence" value="ECO:0007669"/>
    <property type="project" value="UniProtKB-SubCell"/>
</dbReference>
<feature type="transmembrane region" description="Helical" evidence="7">
    <location>
        <begin position="539"/>
        <end position="567"/>
    </location>
</feature>
<feature type="region of interest" description="Disordered" evidence="6">
    <location>
        <begin position="926"/>
        <end position="962"/>
    </location>
</feature>
<comment type="subcellular location">
    <subcellularLocation>
        <location evidence="1">Membrane</location>
        <topology evidence="1">Multi-pass membrane protein</topology>
    </subcellularLocation>
</comment>
<dbReference type="AlphaFoldDB" id="A0AAV9H9K8"/>
<keyword evidence="4" id="KW-0560">Oxidoreductase</keyword>
<evidence type="ECO:0000256" key="4">
    <source>
        <dbReference type="ARBA" id="ARBA00023002"/>
    </source>
</evidence>
<dbReference type="InterPro" id="IPR050598">
    <property type="entry name" value="AminoAcid_Transporter"/>
</dbReference>
<dbReference type="PANTHER" id="PTHR11785:SF353">
    <property type="entry name" value="METHIONINE TRANSPORTER (EUROFUNG)"/>
    <property type="match status" value="1"/>
</dbReference>
<evidence type="ECO:0000256" key="3">
    <source>
        <dbReference type="ARBA" id="ARBA00022989"/>
    </source>
</evidence>
<protein>
    <submittedName>
        <fullName evidence="9">High-affinity methionine permease</fullName>
    </submittedName>
</protein>
<feature type="compositionally biased region" description="Polar residues" evidence="6">
    <location>
        <begin position="1"/>
        <end position="10"/>
    </location>
</feature>
<dbReference type="Pfam" id="PF13520">
    <property type="entry name" value="AA_permease_2"/>
    <property type="match status" value="1"/>
</dbReference>
<feature type="compositionally biased region" description="Basic and acidic residues" evidence="6">
    <location>
        <begin position="949"/>
        <end position="962"/>
    </location>
</feature>
<evidence type="ECO:0000259" key="8">
    <source>
        <dbReference type="Pfam" id="PF02668"/>
    </source>
</evidence>
<reference evidence="9" key="2">
    <citation type="submission" date="2023-06" db="EMBL/GenBank/DDBJ databases">
        <authorList>
            <consortium name="Lawrence Berkeley National Laboratory"/>
            <person name="Mondo S.J."/>
            <person name="Hensen N."/>
            <person name="Bonometti L."/>
            <person name="Westerberg I."/>
            <person name="Brannstrom I.O."/>
            <person name="Guillou S."/>
            <person name="Cros-Aarteil S."/>
            <person name="Calhoun S."/>
            <person name="Haridas S."/>
            <person name="Kuo A."/>
            <person name="Pangilinan J."/>
            <person name="Riley R."/>
            <person name="Labutti K."/>
            <person name="Andreopoulos B."/>
            <person name="Lipzen A."/>
            <person name="Chen C."/>
            <person name="Yanf M."/>
            <person name="Daum C."/>
            <person name="Ng V."/>
            <person name="Clum A."/>
            <person name="Steindorff A."/>
            <person name="Ohm R."/>
            <person name="Martin F."/>
            <person name="Silar P."/>
            <person name="Natvig D."/>
            <person name="Lalanne C."/>
            <person name="Gautier V."/>
            <person name="Ament-Velasquez S.L."/>
            <person name="Kruys A."/>
            <person name="Hutchinson M.I."/>
            <person name="Powell A.J."/>
            <person name="Barry K."/>
            <person name="Miller A.N."/>
            <person name="Grigoriev I.V."/>
            <person name="Debuchy R."/>
            <person name="Gladieux P."/>
            <person name="Thoren M.H."/>
            <person name="Johannesson H."/>
        </authorList>
    </citation>
    <scope>NUCLEOTIDE SEQUENCE</scope>
    <source>
        <strain evidence="9">PSN324</strain>
    </source>
</reference>
<keyword evidence="10" id="KW-1185">Reference proteome</keyword>
<dbReference type="GO" id="GO:0016491">
    <property type="term" value="F:oxidoreductase activity"/>
    <property type="evidence" value="ECO:0007669"/>
    <property type="project" value="UniProtKB-KW"/>
</dbReference>
<evidence type="ECO:0000256" key="1">
    <source>
        <dbReference type="ARBA" id="ARBA00004141"/>
    </source>
</evidence>